<dbReference type="AlphaFoldDB" id="G4R9E7"/>
<evidence type="ECO:0000256" key="1">
    <source>
        <dbReference type="ARBA" id="ARBA00003365"/>
    </source>
</evidence>
<comment type="pathway">
    <text evidence="2 9">Amino-acid biosynthesis; L-tryptophan biosynthesis; L-tryptophan from chorismate: step 5/5.</text>
</comment>
<dbReference type="FunFam" id="3.20.20.70:FF:000037">
    <property type="entry name" value="Tryptophan synthase alpha chain"/>
    <property type="match status" value="1"/>
</dbReference>
<gene>
    <name evidence="9" type="primary">trpA</name>
    <name evidence="11" type="ordered locus">KKY_3496</name>
</gene>
<dbReference type="InterPro" id="IPR018204">
    <property type="entry name" value="Trp_synthase_alpha_AS"/>
</dbReference>
<evidence type="ECO:0000256" key="6">
    <source>
        <dbReference type="ARBA" id="ARBA00023141"/>
    </source>
</evidence>
<feature type="active site" description="Proton acceptor" evidence="9">
    <location>
        <position position="51"/>
    </location>
</feature>
<comment type="function">
    <text evidence="1 9">The alpha subunit is responsible for the aldol cleavage of indoleglycerol phosphate to indole and glyceraldehyde 3-phosphate.</text>
</comment>
<evidence type="ECO:0000256" key="9">
    <source>
        <dbReference type="HAMAP-Rule" id="MF_00131"/>
    </source>
</evidence>
<dbReference type="HOGENOM" id="CLU_016734_0_0_5"/>
<evidence type="ECO:0000256" key="4">
    <source>
        <dbReference type="ARBA" id="ARBA00022605"/>
    </source>
</evidence>
<dbReference type="RefSeq" id="WP_014132625.1">
    <property type="nucleotide sequence ID" value="NC_016078.1"/>
</dbReference>
<dbReference type="GO" id="GO:0005829">
    <property type="term" value="C:cytosol"/>
    <property type="evidence" value="ECO:0007669"/>
    <property type="project" value="TreeGrafter"/>
</dbReference>
<dbReference type="PROSITE" id="PS00167">
    <property type="entry name" value="TRP_SYNTHASE_ALPHA"/>
    <property type="match status" value="1"/>
</dbReference>
<dbReference type="NCBIfam" id="TIGR00262">
    <property type="entry name" value="trpA"/>
    <property type="match status" value="1"/>
</dbReference>
<protein>
    <recommendedName>
        <fullName evidence="9">Tryptophan synthase alpha chain</fullName>
        <ecNumber evidence="9">4.2.1.20</ecNumber>
    </recommendedName>
</protein>
<evidence type="ECO:0000313" key="11">
    <source>
        <dbReference type="EMBL" id="AEQ53481.1"/>
    </source>
</evidence>
<dbReference type="Pfam" id="PF00290">
    <property type="entry name" value="Trp_syntA"/>
    <property type="match status" value="1"/>
</dbReference>
<dbReference type="CDD" id="cd04724">
    <property type="entry name" value="Tryptophan_synthase_alpha"/>
    <property type="match status" value="1"/>
</dbReference>
<dbReference type="HAMAP" id="MF_00131">
    <property type="entry name" value="Trp_synth_alpha"/>
    <property type="match status" value="1"/>
</dbReference>
<evidence type="ECO:0000256" key="8">
    <source>
        <dbReference type="ARBA" id="ARBA00049047"/>
    </source>
</evidence>
<dbReference type="UniPathway" id="UPA00035">
    <property type="reaction ID" value="UER00044"/>
</dbReference>
<comment type="catalytic activity">
    <reaction evidence="8 9">
        <text>(1S,2R)-1-C-(indol-3-yl)glycerol 3-phosphate + L-serine = D-glyceraldehyde 3-phosphate + L-tryptophan + H2O</text>
        <dbReference type="Rhea" id="RHEA:10532"/>
        <dbReference type="ChEBI" id="CHEBI:15377"/>
        <dbReference type="ChEBI" id="CHEBI:33384"/>
        <dbReference type="ChEBI" id="CHEBI:57912"/>
        <dbReference type="ChEBI" id="CHEBI:58866"/>
        <dbReference type="ChEBI" id="CHEBI:59776"/>
        <dbReference type="EC" id="4.2.1.20"/>
    </reaction>
</comment>
<dbReference type="PANTHER" id="PTHR43406">
    <property type="entry name" value="TRYPTOPHAN SYNTHASE, ALPHA CHAIN"/>
    <property type="match status" value="1"/>
</dbReference>
<organism evidence="11 12">
    <name type="scientific">Pelagibacterium halotolerans (strain DSM 22347 / JCM 15775 / CGMCC 1.7692 / B2)</name>
    <dbReference type="NCBI Taxonomy" id="1082931"/>
    <lineage>
        <taxon>Bacteria</taxon>
        <taxon>Pseudomonadati</taxon>
        <taxon>Pseudomonadota</taxon>
        <taxon>Alphaproteobacteria</taxon>
        <taxon>Hyphomicrobiales</taxon>
        <taxon>Devosiaceae</taxon>
        <taxon>Pelagibacterium</taxon>
    </lineage>
</organism>
<dbReference type="PANTHER" id="PTHR43406:SF1">
    <property type="entry name" value="TRYPTOPHAN SYNTHASE ALPHA CHAIN, CHLOROPLASTIC"/>
    <property type="match status" value="1"/>
</dbReference>
<dbReference type="eggNOG" id="COG0159">
    <property type="taxonomic scope" value="Bacteria"/>
</dbReference>
<keyword evidence="7 9" id="KW-0456">Lyase</keyword>
<dbReference type="PATRIC" id="fig|1082931.4.peg.3446"/>
<dbReference type="STRING" id="1082931.KKY_3496"/>
<reference evidence="11 12" key="1">
    <citation type="journal article" date="2012" name="J. Bacteriol.">
        <title>Complete genome sequence of Pelagibacterium halotolerans B2T.</title>
        <authorList>
            <person name="Huo Y.Y."/>
            <person name="Cheng H."/>
            <person name="Han X.F."/>
            <person name="Jiang X.W."/>
            <person name="Sun C."/>
            <person name="Zhang X.Q."/>
            <person name="Zhu X.F."/>
            <person name="Liu Y.F."/>
            <person name="Li P.F."/>
            <person name="Ni P.X."/>
            <person name="Wu M."/>
        </authorList>
    </citation>
    <scope>NUCLEOTIDE SEQUENCE [LARGE SCALE GENOMIC DNA]</scope>
    <source>
        <strain evidence="12">DSM 22347 / JCM 15775 / CGMCC 1.7692 / B2</strain>
    </source>
</reference>
<feature type="active site" description="Proton acceptor" evidence="9">
    <location>
        <position position="62"/>
    </location>
</feature>
<dbReference type="EMBL" id="CP003075">
    <property type="protein sequence ID" value="AEQ53481.1"/>
    <property type="molecule type" value="Genomic_DNA"/>
</dbReference>
<keyword evidence="4 9" id="KW-0028">Amino-acid biosynthesis</keyword>
<dbReference type="InterPro" id="IPR002028">
    <property type="entry name" value="Trp_synthase_suA"/>
</dbReference>
<dbReference type="InterPro" id="IPR013785">
    <property type="entry name" value="Aldolase_TIM"/>
</dbReference>
<keyword evidence="12" id="KW-1185">Reference proteome</keyword>
<proteinExistence type="inferred from homology"/>
<evidence type="ECO:0000256" key="10">
    <source>
        <dbReference type="RuleBase" id="RU003662"/>
    </source>
</evidence>
<comment type="similarity">
    <text evidence="9 10">Belongs to the TrpA family.</text>
</comment>
<dbReference type="EC" id="4.2.1.20" evidence="9"/>
<evidence type="ECO:0000313" key="12">
    <source>
        <dbReference type="Proteomes" id="UP000008850"/>
    </source>
</evidence>
<evidence type="ECO:0000256" key="3">
    <source>
        <dbReference type="ARBA" id="ARBA00011270"/>
    </source>
</evidence>
<name>G4R9E7_PELHB</name>
<sequence>MGASRIDKRFAKTRAENRPAFVSFVMAGDPDPETADAILAGLPAAGADVIELGMPFSDPMADGVAVQLAGQRALAAGMSLEKTLAMVARFREGDDETPIVLMGYYNPIYIYGVEKFIADAVSSGVDGLIVVDLPAEEDDELCLPAIKAGLNFVRLTTPTTDAHRLPTVLNNASGFVYYVSMTGITGAEIKNRAAVGEAVNRIKSVTDLPVAVGFGIKSVEDAALIGRDADGVVVGSALVTAIEKSLENGRASLGTPQAVHNLVRALSQGAFSARVDATLALRERDKTGN</sequence>
<keyword evidence="5 9" id="KW-0822">Tryptophan biosynthesis</keyword>
<keyword evidence="6 9" id="KW-0057">Aromatic amino acid biosynthesis</keyword>
<dbReference type="Proteomes" id="UP000008850">
    <property type="component" value="Chromosome"/>
</dbReference>
<evidence type="ECO:0000256" key="5">
    <source>
        <dbReference type="ARBA" id="ARBA00022822"/>
    </source>
</evidence>
<evidence type="ECO:0000256" key="7">
    <source>
        <dbReference type="ARBA" id="ARBA00023239"/>
    </source>
</evidence>
<dbReference type="Gene3D" id="3.20.20.70">
    <property type="entry name" value="Aldolase class I"/>
    <property type="match status" value="1"/>
</dbReference>
<dbReference type="GO" id="GO:0004834">
    <property type="term" value="F:tryptophan synthase activity"/>
    <property type="evidence" value="ECO:0007669"/>
    <property type="project" value="UniProtKB-UniRule"/>
</dbReference>
<dbReference type="KEGG" id="phl:KKY_3496"/>
<dbReference type="InterPro" id="IPR011060">
    <property type="entry name" value="RibuloseP-bd_barrel"/>
</dbReference>
<accession>G4R9E7</accession>
<comment type="subunit">
    <text evidence="3 9">Tetramer of two alpha and two beta chains.</text>
</comment>
<dbReference type="SUPFAM" id="SSF51366">
    <property type="entry name" value="Ribulose-phoshate binding barrel"/>
    <property type="match status" value="1"/>
</dbReference>
<evidence type="ECO:0000256" key="2">
    <source>
        <dbReference type="ARBA" id="ARBA00004733"/>
    </source>
</evidence>